<organism evidence="5 6">
    <name type="scientific">Triparma laevis f. inornata</name>
    <dbReference type="NCBI Taxonomy" id="1714386"/>
    <lineage>
        <taxon>Eukaryota</taxon>
        <taxon>Sar</taxon>
        <taxon>Stramenopiles</taxon>
        <taxon>Ochrophyta</taxon>
        <taxon>Bolidophyceae</taxon>
        <taxon>Parmales</taxon>
        <taxon>Triparmaceae</taxon>
        <taxon>Triparma</taxon>
    </lineage>
</organism>
<feature type="binding site" evidence="4">
    <location>
        <position position="12"/>
    </location>
    <ligand>
        <name>S-adenosyl-L-methionine</name>
        <dbReference type="ChEBI" id="CHEBI:59789"/>
    </ligand>
</feature>
<accession>A0A9W7A3L4</accession>
<dbReference type="PROSITE" id="PS51687">
    <property type="entry name" value="SAM_MT_RNA_M5U"/>
    <property type="match status" value="1"/>
</dbReference>
<dbReference type="PANTHER" id="PTHR47548">
    <property type="entry name" value="BNAA06G32370D PROTEIN"/>
    <property type="match status" value="1"/>
</dbReference>
<reference evidence="6" key="1">
    <citation type="journal article" date="2023" name="Commun. Biol.">
        <title>Genome analysis of Parmales, the sister group of diatoms, reveals the evolutionary specialization of diatoms from phago-mixotrophs to photoautotrophs.</title>
        <authorList>
            <person name="Ban H."/>
            <person name="Sato S."/>
            <person name="Yoshikawa S."/>
            <person name="Yamada K."/>
            <person name="Nakamura Y."/>
            <person name="Ichinomiya M."/>
            <person name="Sato N."/>
            <person name="Blanc-Mathieu R."/>
            <person name="Endo H."/>
            <person name="Kuwata A."/>
            <person name="Ogata H."/>
        </authorList>
    </citation>
    <scope>NUCLEOTIDE SEQUENCE [LARGE SCALE GENOMIC DNA]</scope>
</reference>
<dbReference type="GO" id="GO:0008173">
    <property type="term" value="F:RNA methyltransferase activity"/>
    <property type="evidence" value="ECO:0007669"/>
    <property type="project" value="InterPro"/>
</dbReference>
<dbReference type="InterPro" id="IPR010280">
    <property type="entry name" value="U5_MeTrfase_fam"/>
</dbReference>
<name>A0A9W7A3L4_9STRA</name>
<keyword evidence="2 4" id="KW-0808">Transferase</keyword>
<evidence type="ECO:0000256" key="2">
    <source>
        <dbReference type="ARBA" id="ARBA00022679"/>
    </source>
</evidence>
<comment type="caution">
    <text evidence="4">Lacks conserved residue(s) required for the propagation of feature annotation.</text>
</comment>
<dbReference type="GO" id="GO:0032259">
    <property type="term" value="P:methylation"/>
    <property type="evidence" value="ECO:0007669"/>
    <property type="project" value="UniProtKB-KW"/>
</dbReference>
<dbReference type="InterPro" id="IPR053304">
    <property type="entry name" value="RNA_M5U_MTase"/>
</dbReference>
<comment type="caution">
    <text evidence="5">The sequence shown here is derived from an EMBL/GenBank/DDBJ whole genome shotgun (WGS) entry which is preliminary data.</text>
</comment>
<dbReference type="Proteomes" id="UP001162640">
    <property type="component" value="Unassembled WGS sequence"/>
</dbReference>
<evidence type="ECO:0000256" key="3">
    <source>
        <dbReference type="ARBA" id="ARBA00022691"/>
    </source>
</evidence>
<dbReference type="SUPFAM" id="SSF53335">
    <property type="entry name" value="S-adenosyl-L-methionine-dependent methyltransferases"/>
    <property type="match status" value="1"/>
</dbReference>
<dbReference type="Gene3D" id="3.40.50.150">
    <property type="entry name" value="Vaccinia Virus protein VP39"/>
    <property type="match status" value="1"/>
</dbReference>
<evidence type="ECO:0000313" key="6">
    <source>
        <dbReference type="Proteomes" id="UP001162640"/>
    </source>
</evidence>
<dbReference type="AlphaFoldDB" id="A0A9W7A3L4"/>
<dbReference type="InterPro" id="IPR029063">
    <property type="entry name" value="SAM-dependent_MTases_sf"/>
</dbReference>
<gene>
    <name evidence="5" type="ORF">TL16_g03397</name>
</gene>
<dbReference type="EMBL" id="BLQM01000089">
    <property type="protein sequence ID" value="GMH62048.1"/>
    <property type="molecule type" value="Genomic_DNA"/>
</dbReference>
<proteinExistence type="inferred from homology"/>
<evidence type="ECO:0000313" key="5">
    <source>
        <dbReference type="EMBL" id="GMH62048.1"/>
    </source>
</evidence>
<comment type="similarity">
    <text evidence="4">Belongs to the class I-like SAM-binding methyltransferase superfamily. RNA M5U methyltransferase family.</text>
</comment>
<feature type="active site" description="Nucleophile" evidence="4">
    <location>
        <position position="91"/>
    </location>
</feature>
<dbReference type="GO" id="GO:0006396">
    <property type="term" value="P:RNA processing"/>
    <property type="evidence" value="ECO:0007669"/>
    <property type="project" value="InterPro"/>
</dbReference>
<dbReference type="PANTHER" id="PTHR47548:SF1">
    <property type="entry name" value="S-ADENOSYL-L-METHIONINE-DEPENDENT METHYLTRANSFERASES SUPERFAMILY PROTEIN"/>
    <property type="match status" value="1"/>
</dbReference>
<keyword evidence="3 4" id="KW-0949">S-adenosyl-L-methionine</keyword>
<sequence length="135" mass="15072">MLDKCSGLISSDENPNNVKAFNDSVKELPKKFREKLRYEQLSAEDMVKQGHLTLKAKADVVIVDPPQKGCDNVVVKAINGCKAKTLVYVSCGFEAFMKDLKRLKEEGGRRFKVAEEHVLFPGADAIETLAVMERD</sequence>
<feature type="binding site" evidence="4">
    <location>
        <position position="64"/>
    </location>
    <ligand>
        <name>S-adenosyl-L-methionine</name>
        <dbReference type="ChEBI" id="CHEBI:59789"/>
    </ligand>
</feature>
<evidence type="ECO:0000256" key="1">
    <source>
        <dbReference type="ARBA" id="ARBA00022603"/>
    </source>
</evidence>
<keyword evidence="1 4" id="KW-0489">Methyltransferase</keyword>
<protein>
    <submittedName>
        <fullName evidence="5">Uncharacterized protein</fullName>
    </submittedName>
</protein>
<evidence type="ECO:0000256" key="4">
    <source>
        <dbReference type="PROSITE-ProRule" id="PRU01024"/>
    </source>
</evidence>